<dbReference type="SMART" id="SM00304">
    <property type="entry name" value="HAMP"/>
    <property type="match status" value="2"/>
</dbReference>
<evidence type="ECO:0000256" key="3">
    <source>
        <dbReference type="PROSITE-ProRule" id="PRU00284"/>
    </source>
</evidence>
<dbReference type="EMBL" id="CP064942">
    <property type="protein sequence ID" value="QPH54241.1"/>
    <property type="molecule type" value="Genomic_DNA"/>
</dbReference>
<dbReference type="AlphaFoldDB" id="A0A7S9LS10"/>
<dbReference type="Proteomes" id="UP000594800">
    <property type="component" value="Chromosome"/>
</dbReference>
<dbReference type="SUPFAM" id="SSF158472">
    <property type="entry name" value="HAMP domain-like"/>
    <property type="match status" value="1"/>
</dbReference>
<dbReference type="PRINTS" id="PR00260">
    <property type="entry name" value="CHEMTRNSDUCR"/>
</dbReference>
<dbReference type="InterPro" id="IPR004090">
    <property type="entry name" value="Chemotax_Me-accpt_rcpt"/>
</dbReference>
<dbReference type="GO" id="GO:0007165">
    <property type="term" value="P:signal transduction"/>
    <property type="evidence" value="ECO:0007669"/>
    <property type="project" value="UniProtKB-KW"/>
</dbReference>
<feature type="coiled-coil region" evidence="4">
    <location>
        <begin position="215"/>
        <end position="269"/>
    </location>
</feature>
<sequence>MEAVRSRLSGLLALFPRHGIGRRLLLTLLAGLAVLNVVMTAVSTAQLSGALEEAIRTEIALAETLVAQPVSAALWQLDPGGAENGLRGLSAMTHFAAAKVIAEDEVFASLAATAAVPEEAVVSRVPLLSPDEAVIGMLELTFDAGPIQDRVAFVRIRTILFGVTVFLLAGLIVAALSISIVQPIRAAVVEIEGLRDGRTEDRIESAARRDEVGQVGRALDVLRRALLEKQELEREKQHRDAEEARLAIKRNEENARAEAERTARMQEQERVVTTLAAALQRVAAGDLRCTLTEPFDSIYEPLRHDYNAAIHRLSDVVAKITESAGTLSAQAKTMSSFAHDLSQRSETAAAALRQTRSATTSLAKTASDAARDTESFAKVSEQVRQITAEKRDVVRNAVGAMDDVEMSSTEIGKITLIISKIASQISILSINASIEAARAGPSGAGFAVVAESVRDLASQTARAAEEIEGSVERRSTIVTDGLTYIREADTALERIGNDVVSLSEGTQSLSTTVSAQSEDVASIDSAMVEIEGTIREGAIISNDAARASATLSQEASRLDQLVSQFQIENGSSALTSISQRNADLGLNSSEPKAARH</sequence>
<organism evidence="8 9">
    <name type="scientific">Pontivivens ytuae</name>
    <dbReference type="NCBI Taxonomy" id="2789856"/>
    <lineage>
        <taxon>Bacteria</taxon>
        <taxon>Pseudomonadati</taxon>
        <taxon>Pseudomonadota</taxon>
        <taxon>Alphaproteobacteria</taxon>
        <taxon>Rhodobacterales</taxon>
        <taxon>Paracoccaceae</taxon>
        <taxon>Pontivivens</taxon>
    </lineage>
</organism>
<dbReference type="Pfam" id="PF00015">
    <property type="entry name" value="MCPsignal"/>
    <property type="match status" value="1"/>
</dbReference>
<dbReference type="InterPro" id="IPR003660">
    <property type="entry name" value="HAMP_dom"/>
</dbReference>
<dbReference type="PROSITE" id="PS50111">
    <property type="entry name" value="CHEMOTAXIS_TRANSDUC_2"/>
    <property type="match status" value="1"/>
</dbReference>
<keyword evidence="5" id="KW-0472">Membrane</keyword>
<dbReference type="PANTHER" id="PTHR43531">
    <property type="entry name" value="PROTEIN ICFG"/>
    <property type="match status" value="1"/>
</dbReference>
<evidence type="ECO:0000313" key="9">
    <source>
        <dbReference type="Proteomes" id="UP000594800"/>
    </source>
</evidence>
<accession>A0A7S9LS10</accession>
<dbReference type="SUPFAM" id="SSF58104">
    <property type="entry name" value="Methyl-accepting chemotaxis protein (MCP) signaling domain"/>
    <property type="match status" value="1"/>
</dbReference>
<protein>
    <submittedName>
        <fullName evidence="8">HAMP domain-containing protein</fullName>
    </submittedName>
</protein>
<dbReference type="InterPro" id="IPR004089">
    <property type="entry name" value="MCPsignal_dom"/>
</dbReference>
<dbReference type="PANTHER" id="PTHR43531:SF11">
    <property type="entry name" value="METHYL-ACCEPTING CHEMOTAXIS PROTEIN 3"/>
    <property type="match status" value="1"/>
</dbReference>
<evidence type="ECO:0000313" key="8">
    <source>
        <dbReference type="EMBL" id="QPH54241.1"/>
    </source>
</evidence>
<dbReference type="Gene3D" id="6.10.340.10">
    <property type="match status" value="1"/>
</dbReference>
<keyword evidence="4" id="KW-0175">Coiled coil</keyword>
<keyword evidence="3" id="KW-0807">Transducer</keyword>
<feature type="domain" description="HAMP" evidence="7">
    <location>
        <begin position="178"/>
        <end position="231"/>
    </location>
</feature>
<keyword evidence="9" id="KW-1185">Reference proteome</keyword>
<dbReference type="Pfam" id="PF00672">
    <property type="entry name" value="HAMP"/>
    <property type="match status" value="1"/>
</dbReference>
<reference evidence="8 9" key="1">
    <citation type="submission" date="2020-11" db="EMBL/GenBank/DDBJ databases">
        <title>Description of Pontivivens ytuae sp. nov. isolated from deep sea sediment of Mariana Trench.</title>
        <authorList>
            <person name="Wang Z."/>
            <person name="Sun Q.-L."/>
            <person name="Xu X.-D."/>
            <person name="Tang Y.-Z."/>
            <person name="Zhang J."/>
        </authorList>
    </citation>
    <scope>NUCLEOTIDE SEQUENCE [LARGE SCALE GENOMIC DNA]</scope>
    <source>
        <strain evidence="8 9">MT2928</strain>
    </source>
</reference>
<feature type="domain" description="HAMP" evidence="7">
    <location>
        <begin position="266"/>
        <end position="318"/>
    </location>
</feature>
<proteinExistence type="inferred from homology"/>
<keyword evidence="1" id="KW-0145">Chemotaxis</keyword>
<feature type="domain" description="Methyl-accepting transducer" evidence="6">
    <location>
        <begin position="323"/>
        <end position="552"/>
    </location>
</feature>
<evidence type="ECO:0000259" key="7">
    <source>
        <dbReference type="PROSITE" id="PS50885"/>
    </source>
</evidence>
<gene>
    <name evidence="8" type="ORF">I0K15_00235</name>
</gene>
<dbReference type="SMART" id="SM00283">
    <property type="entry name" value="MA"/>
    <property type="match status" value="1"/>
</dbReference>
<keyword evidence="5" id="KW-1133">Transmembrane helix</keyword>
<evidence type="ECO:0000259" key="6">
    <source>
        <dbReference type="PROSITE" id="PS50111"/>
    </source>
</evidence>
<evidence type="ECO:0000256" key="1">
    <source>
        <dbReference type="ARBA" id="ARBA00022500"/>
    </source>
</evidence>
<name>A0A7S9LS10_9RHOB</name>
<comment type="similarity">
    <text evidence="2">Belongs to the methyl-accepting chemotaxis (MCP) protein family.</text>
</comment>
<dbReference type="RefSeq" id="WP_196103450.1">
    <property type="nucleotide sequence ID" value="NZ_CP064942.1"/>
</dbReference>
<dbReference type="GO" id="GO:0006935">
    <property type="term" value="P:chemotaxis"/>
    <property type="evidence" value="ECO:0007669"/>
    <property type="project" value="UniProtKB-KW"/>
</dbReference>
<dbReference type="InterPro" id="IPR051310">
    <property type="entry name" value="MCP_chemotaxis"/>
</dbReference>
<evidence type="ECO:0000256" key="2">
    <source>
        <dbReference type="ARBA" id="ARBA00029447"/>
    </source>
</evidence>
<keyword evidence="5" id="KW-0812">Transmembrane</keyword>
<dbReference type="PROSITE" id="PS50885">
    <property type="entry name" value="HAMP"/>
    <property type="match status" value="2"/>
</dbReference>
<dbReference type="GO" id="GO:0016020">
    <property type="term" value="C:membrane"/>
    <property type="evidence" value="ECO:0007669"/>
    <property type="project" value="InterPro"/>
</dbReference>
<dbReference type="Gene3D" id="1.10.287.950">
    <property type="entry name" value="Methyl-accepting chemotaxis protein"/>
    <property type="match status" value="1"/>
</dbReference>
<evidence type="ECO:0000256" key="5">
    <source>
        <dbReference type="SAM" id="Phobius"/>
    </source>
</evidence>
<evidence type="ECO:0000256" key="4">
    <source>
        <dbReference type="SAM" id="Coils"/>
    </source>
</evidence>
<dbReference type="KEGG" id="poz:I0K15_00235"/>
<feature type="transmembrane region" description="Helical" evidence="5">
    <location>
        <begin position="159"/>
        <end position="181"/>
    </location>
</feature>
<dbReference type="GO" id="GO:0004888">
    <property type="term" value="F:transmembrane signaling receptor activity"/>
    <property type="evidence" value="ECO:0007669"/>
    <property type="project" value="InterPro"/>
</dbReference>